<dbReference type="Proteomes" id="UP000636960">
    <property type="component" value="Unassembled WGS sequence"/>
</dbReference>
<dbReference type="EMBL" id="BOMV01000121">
    <property type="protein sequence ID" value="GIF02125.1"/>
    <property type="molecule type" value="Genomic_DNA"/>
</dbReference>
<accession>A0A919KB70</accession>
<comment type="caution">
    <text evidence="2">The sequence shown here is derived from an EMBL/GenBank/DDBJ whole genome shotgun (WGS) entry which is preliminary data.</text>
</comment>
<organism evidence="2 3">
    <name type="scientific">Paractinoplanes rishiriensis</name>
    <dbReference type="NCBI Taxonomy" id="1050105"/>
    <lineage>
        <taxon>Bacteria</taxon>
        <taxon>Bacillati</taxon>
        <taxon>Actinomycetota</taxon>
        <taxon>Actinomycetes</taxon>
        <taxon>Micromonosporales</taxon>
        <taxon>Micromonosporaceae</taxon>
        <taxon>Paractinoplanes</taxon>
    </lineage>
</organism>
<dbReference type="Gene3D" id="3.40.50.300">
    <property type="entry name" value="P-loop containing nucleotide triphosphate hydrolases"/>
    <property type="match status" value="1"/>
</dbReference>
<keyword evidence="3" id="KW-1185">Reference proteome</keyword>
<evidence type="ECO:0000313" key="2">
    <source>
        <dbReference type="EMBL" id="GIF02125.1"/>
    </source>
</evidence>
<dbReference type="Gene3D" id="1.25.40.10">
    <property type="entry name" value="Tetratricopeptide repeat domain"/>
    <property type="match status" value="1"/>
</dbReference>
<protein>
    <recommendedName>
        <fullName evidence="1">Effector-associated domain-containing protein</fullName>
    </recommendedName>
</protein>
<reference evidence="2" key="1">
    <citation type="submission" date="2021-01" db="EMBL/GenBank/DDBJ databases">
        <title>Whole genome shotgun sequence of Actinoplanes rishiriensis NBRC 108556.</title>
        <authorList>
            <person name="Komaki H."/>
            <person name="Tamura T."/>
        </authorList>
    </citation>
    <scope>NUCLEOTIDE SEQUENCE</scope>
    <source>
        <strain evidence="2">NBRC 108556</strain>
    </source>
</reference>
<gene>
    <name evidence="2" type="ORF">Ari01nite_95890</name>
</gene>
<dbReference type="SUPFAM" id="SSF52540">
    <property type="entry name" value="P-loop containing nucleoside triphosphate hydrolases"/>
    <property type="match status" value="1"/>
</dbReference>
<dbReference type="InterPro" id="IPR027417">
    <property type="entry name" value="P-loop_NTPase"/>
</dbReference>
<feature type="domain" description="Effector-associated" evidence="1">
    <location>
        <begin position="8"/>
        <end position="83"/>
    </location>
</feature>
<dbReference type="InterPro" id="IPR011990">
    <property type="entry name" value="TPR-like_helical_dom_sf"/>
</dbReference>
<evidence type="ECO:0000313" key="3">
    <source>
        <dbReference type="Proteomes" id="UP000636960"/>
    </source>
</evidence>
<name>A0A919KB70_9ACTN</name>
<evidence type="ECO:0000259" key="1">
    <source>
        <dbReference type="Pfam" id="PF19955"/>
    </source>
</evidence>
<dbReference type="Pfam" id="PF19955">
    <property type="entry name" value="EAD1"/>
    <property type="match status" value="1"/>
</dbReference>
<sequence length="1104" mass="122407">MTSTHRPRIPGPQRDRIERAIREHFDDAELSRLVAFLGQRYRDYVGPGLGLEEAVHRVVEVAHRRGWLFDLLEQAARERQGPQFPFRQIIEHLTKLRPDHLVVLVADTPGGELIAADARRRLADLPVTLQPWPSGDGPPDQARAVIDASDVVIVAMVAAHGWLCRYVLDRAAATASDVVALLARDDMADTLPSHVTTIRITGGTSEGWDELERHLDLLASPEGLLRALHARRDRLAALLAGAGGEQPRYEAEIRDVESRIDLQQRRVRDPVGARRDSLEVIEQTRRQEREPDQPRAMATRIPTVNAPPPEPPAFQDRDDERILVEQSLLDPAVRLVALTGRDGVGKTGLVSRLWNSLFNPDTPVAVDGLAYLPVHGFLPVTPMALLRALLWALPGDAANRLDERLRLPVPLVEKVDEVLAELGDRTVVVVIDNVEALLDDAGALRDPGLQGLVSHLVRHPVPAVRLVLVSQRPPAHLLGSLPEHAIRAEPLRGLQRDEAHRLLCALDTEEVFAFEGASDHEKDRLHRLTGGTPRALELAYAVLRSRPEATLARLLDEIDQRAGSDVVRFLFDEIFRELTRDQQRVVQALAAYARPVEAGAVDDLLQYYLGGTASRTLLESLHERRFIRRDGNRYYLPYHPDGWWVLQQLPPGGPEDREPPYRLTRTALWYLAAEHFAGVRKPEDAVTDIGDLAARFDEIDLRIRGGEYDLAQELIEDLDTGYLNRWGYSDATIPMLDDLAPDVAGDRNRTVRLLSRLAEAHRQRERAEQSIACIDRAVTLLRWRDADPRAVLDIQRGAALADLGRLSEATASYRRAWWRSIWFNDDEQTAAVHSGLMSCLGRAGRFAAALRHRDRAVRLLRGHAETALAVGSRLRLNACWIQSQLGRHGPAWEELWAALAMSGDLHHHLIRGRALVLQAQLLLDEGGYAAAVEVAEIAADLGVQADNGRLCRAAKEILTLARLCVDDLNGAAEAVDVPGRSNGDLLGLGLRGIVAYRRGDSGTARAAFEVADAQARARRVTEARDFQVLDWHGLVLTGWALVDRDQRDRHLAAAEEAFYGARRLAPDGHGAVLRTMQLLNQMAFDADPALVDRVRAAAGGITGS</sequence>
<dbReference type="RefSeq" id="WP_203791188.1">
    <property type="nucleotide sequence ID" value="NZ_BOMV01000121.1"/>
</dbReference>
<dbReference type="AlphaFoldDB" id="A0A919KB70"/>
<dbReference type="SUPFAM" id="SSF48452">
    <property type="entry name" value="TPR-like"/>
    <property type="match status" value="1"/>
</dbReference>
<proteinExistence type="predicted"/>
<dbReference type="InterPro" id="IPR045430">
    <property type="entry name" value="EAD1"/>
</dbReference>